<evidence type="ECO:0000256" key="1">
    <source>
        <dbReference type="ARBA" id="ARBA00022574"/>
    </source>
</evidence>
<proteinExistence type="predicted"/>
<accession>A0A5M3N3A9</accession>
<dbReference type="Proteomes" id="UP000053558">
    <property type="component" value="Unassembled WGS sequence"/>
</dbReference>
<dbReference type="SMART" id="SM00320">
    <property type="entry name" value="WD40"/>
    <property type="match status" value="8"/>
</dbReference>
<dbReference type="InterPro" id="IPR015943">
    <property type="entry name" value="WD40/YVTN_repeat-like_dom_sf"/>
</dbReference>
<feature type="repeat" description="WD" evidence="3">
    <location>
        <begin position="20"/>
        <end position="61"/>
    </location>
</feature>
<feature type="repeat" description="WD" evidence="3">
    <location>
        <begin position="190"/>
        <end position="231"/>
    </location>
</feature>
<dbReference type="RefSeq" id="XP_007765195.1">
    <property type="nucleotide sequence ID" value="XM_007767005.1"/>
</dbReference>
<dbReference type="OrthoDB" id="2635852at2759"/>
<keyword evidence="2" id="KW-0677">Repeat</keyword>
<sequence length="439" mass="47156">MSAPDTSSDLDSSSSAPKPFQGHEGRVHSVAYSPDGNWIASGSEDKTIRIWDSNTSLPVSKPLEGHNDIVSSITFAPNGRSIVSGSDDRTLLVWDALTQEVVLGPLEGHTDYVWSVKYSPDGRLIASGSEDGFVRLWNSTSGDCIGTIQRPGKVQEVTFSPCGKHIATACRDNLIRVWDVSSRELCLQPLAGHKSAALAVAYSPDGNILASGSWDWTVRLWDPKTGQLLIDPLRGHKLGITGLCFSPDSSILVSVSFDKSIRAWNSRTGDCIWKRVYGGAIDILSIACGPCQQIAIGGEDPQLSVRDVTTGALTFPNSINRKHPRNGMYVSSLSSLVLSTMPCSCRMHQEPEVKALAWFPDQIRFASAGELGTGKVWNSSTGEDSPDGFFHGMSDIGAIDISPDGSLLVSGSKDKTICLWSTSTHESVLSPIPGHTDKV</sequence>
<dbReference type="PANTHER" id="PTHR19879">
    <property type="entry name" value="TRANSCRIPTION INITIATION FACTOR TFIID"/>
    <property type="match status" value="1"/>
</dbReference>
<evidence type="ECO:0000256" key="4">
    <source>
        <dbReference type="SAM" id="MobiDB-lite"/>
    </source>
</evidence>
<dbReference type="InterPro" id="IPR001680">
    <property type="entry name" value="WD40_rpt"/>
</dbReference>
<dbReference type="PROSITE" id="PS50294">
    <property type="entry name" value="WD_REPEATS_REGION"/>
    <property type="match status" value="7"/>
</dbReference>
<feature type="repeat" description="WD" evidence="3">
    <location>
        <begin position="106"/>
        <end position="147"/>
    </location>
</feature>
<feature type="region of interest" description="Disordered" evidence="4">
    <location>
        <begin position="1"/>
        <end position="27"/>
    </location>
</feature>
<dbReference type="Pfam" id="PF00400">
    <property type="entry name" value="WD40"/>
    <property type="match status" value="8"/>
</dbReference>
<reference evidence="6" key="1">
    <citation type="journal article" date="2012" name="Science">
        <title>The Paleozoic origin of enzymatic lignin decomposition reconstructed from 31 fungal genomes.</title>
        <authorList>
            <person name="Floudas D."/>
            <person name="Binder M."/>
            <person name="Riley R."/>
            <person name="Barry K."/>
            <person name="Blanchette R.A."/>
            <person name="Henrissat B."/>
            <person name="Martinez A.T."/>
            <person name="Otillar R."/>
            <person name="Spatafora J.W."/>
            <person name="Yadav J.S."/>
            <person name="Aerts A."/>
            <person name="Benoit I."/>
            <person name="Boyd A."/>
            <person name="Carlson A."/>
            <person name="Copeland A."/>
            <person name="Coutinho P.M."/>
            <person name="de Vries R.P."/>
            <person name="Ferreira P."/>
            <person name="Findley K."/>
            <person name="Foster B."/>
            <person name="Gaskell J."/>
            <person name="Glotzer D."/>
            <person name="Gorecki P."/>
            <person name="Heitman J."/>
            <person name="Hesse C."/>
            <person name="Hori C."/>
            <person name="Igarashi K."/>
            <person name="Jurgens J.A."/>
            <person name="Kallen N."/>
            <person name="Kersten P."/>
            <person name="Kohler A."/>
            <person name="Kuees U."/>
            <person name="Kumar T.K.A."/>
            <person name="Kuo A."/>
            <person name="LaButti K."/>
            <person name="Larrondo L.F."/>
            <person name="Lindquist E."/>
            <person name="Ling A."/>
            <person name="Lombard V."/>
            <person name="Lucas S."/>
            <person name="Lundell T."/>
            <person name="Martin R."/>
            <person name="McLaughlin D.J."/>
            <person name="Morgenstern I."/>
            <person name="Morin E."/>
            <person name="Murat C."/>
            <person name="Nagy L.G."/>
            <person name="Nolan M."/>
            <person name="Ohm R.A."/>
            <person name="Patyshakuliyeva A."/>
            <person name="Rokas A."/>
            <person name="Ruiz-Duenas F.J."/>
            <person name="Sabat G."/>
            <person name="Salamov A."/>
            <person name="Samejima M."/>
            <person name="Schmutz J."/>
            <person name="Slot J.C."/>
            <person name="St John F."/>
            <person name="Stenlid J."/>
            <person name="Sun H."/>
            <person name="Sun S."/>
            <person name="Syed K."/>
            <person name="Tsang A."/>
            <person name="Wiebenga A."/>
            <person name="Young D."/>
            <person name="Pisabarro A."/>
            <person name="Eastwood D.C."/>
            <person name="Martin F."/>
            <person name="Cullen D."/>
            <person name="Grigoriev I.V."/>
            <person name="Hibbett D.S."/>
        </authorList>
    </citation>
    <scope>NUCLEOTIDE SEQUENCE [LARGE SCALE GENOMIC DNA]</scope>
    <source>
        <strain evidence="6">RWD-64-598 SS2</strain>
    </source>
</reference>
<feature type="non-terminal residue" evidence="5">
    <location>
        <position position="439"/>
    </location>
</feature>
<evidence type="ECO:0000313" key="6">
    <source>
        <dbReference type="Proteomes" id="UP000053558"/>
    </source>
</evidence>
<dbReference type="PRINTS" id="PR00320">
    <property type="entry name" value="GPROTEINBRPT"/>
</dbReference>
<feature type="repeat" description="WD" evidence="3">
    <location>
        <begin position="233"/>
        <end position="274"/>
    </location>
</feature>
<dbReference type="Gene3D" id="2.130.10.10">
    <property type="entry name" value="YVTN repeat-like/Quinoprotein amine dehydrogenase"/>
    <property type="match status" value="4"/>
</dbReference>
<protein>
    <submittedName>
        <fullName evidence="5">WD40 repeat-like protein</fullName>
    </submittedName>
</protein>
<feature type="repeat" description="WD" evidence="3">
    <location>
        <begin position="147"/>
        <end position="188"/>
    </location>
</feature>
<gene>
    <name evidence="5" type="ORF">CONPUDRAFT_118824</name>
</gene>
<dbReference type="KEGG" id="cput:CONPUDRAFT_118824"/>
<dbReference type="InterPro" id="IPR020472">
    <property type="entry name" value="WD40_PAC1"/>
</dbReference>
<keyword evidence="6" id="KW-1185">Reference proteome</keyword>
<dbReference type="PANTHER" id="PTHR19879:SF9">
    <property type="entry name" value="TRANSCRIPTION INITIATION FACTOR TFIID SUBUNIT 5"/>
    <property type="match status" value="1"/>
</dbReference>
<feature type="repeat" description="WD" evidence="3">
    <location>
        <begin position="396"/>
        <end position="430"/>
    </location>
</feature>
<dbReference type="EMBL" id="JH711574">
    <property type="protein sequence ID" value="EIW85853.1"/>
    <property type="molecule type" value="Genomic_DNA"/>
</dbReference>
<evidence type="ECO:0000256" key="2">
    <source>
        <dbReference type="ARBA" id="ARBA00022737"/>
    </source>
</evidence>
<feature type="repeat" description="WD" evidence="3">
    <location>
        <begin position="63"/>
        <end position="104"/>
    </location>
</feature>
<dbReference type="InterPro" id="IPR019775">
    <property type="entry name" value="WD40_repeat_CS"/>
</dbReference>
<name>A0A5M3N3A9_CONPW</name>
<feature type="compositionally biased region" description="Low complexity" evidence="4">
    <location>
        <begin position="1"/>
        <end position="17"/>
    </location>
</feature>
<dbReference type="PROSITE" id="PS50082">
    <property type="entry name" value="WD_REPEATS_2"/>
    <property type="match status" value="7"/>
</dbReference>
<organism evidence="5 6">
    <name type="scientific">Coniophora puteana (strain RWD-64-598)</name>
    <name type="common">Brown rot fungus</name>
    <dbReference type="NCBI Taxonomy" id="741705"/>
    <lineage>
        <taxon>Eukaryota</taxon>
        <taxon>Fungi</taxon>
        <taxon>Dikarya</taxon>
        <taxon>Basidiomycota</taxon>
        <taxon>Agaricomycotina</taxon>
        <taxon>Agaricomycetes</taxon>
        <taxon>Agaricomycetidae</taxon>
        <taxon>Boletales</taxon>
        <taxon>Coniophorineae</taxon>
        <taxon>Coniophoraceae</taxon>
        <taxon>Coniophora</taxon>
    </lineage>
</organism>
<dbReference type="CDD" id="cd00200">
    <property type="entry name" value="WD40"/>
    <property type="match status" value="1"/>
</dbReference>
<dbReference type="SUPFAM" id="SSF50978">
    <property type="entry name" value="WD40 repeat-like"/>
    <property type="match status" value="2"/>
</dbReference>
<evidence type="ECO:0000256" key="3">
    <source>
        <dbReference type="PROSITE-ProRule" id="PRU00221"/>
    </source>
</evidence>
<dbReference type="GeneID" id="19199424"/>
<evidence type="ECO:0000313" key="5">
    <source>
        <dbReference type="EMBL" id="EIW85853.1"/>
    </source>
</evidence>
<keyword evidence="1 3" id="KW-0853">WD repeat</keyword>
<dbReference type="InterPro" id="IPR036322">
    <property type="entry name" value="WD40_repeat_dom_sf"/>
</dbReference>
<comment type="caution">
    <text evidence="5">The sequence shown here is derived from an EMBL/GenBank/DDBJ whole genome shotgun (WGS) entry which is preliminary data.</text>
</comment>
<dbReference type="AlphaFoldDB" id="A0A5M3N3A9"/>
<dbReference type="PROSITE" id="PS00678">
    <property type="entry name" value="WD_REPEATS_1"/>
    <property type="match status" value="2"/>
</dbReference>